<gene>
    <name evidence="2" type="ordered locus">Mefer_1017</name>
</gene>
<dbReference type="InterPro" id="IPR027417">
    <property type="entry name" value="P-loop_NTPase"/>
</dbReference>
<organism evidence="2 3">
    <name type="scientific">Methanocaldococcus fervens (strain DSM 4213 / JCM 15782 / AG86)</name>
    <name type="common">Methanococcus fervens</name>
    <dbReference type="NCBI Taxonomy" id="573064"/>
    <lineage>
        <taxon>Archaea</taxon>
        <taxon>Methanobacteriati</taxon>
        <taxon>Methanobacteriota</taxon>
        <taxon>Methanomada group</taxon>
        <taxon>Methanococci</taxon>
        <taxon>Methanococcales</taxon>
        <taxon>Methanocaldococcaceae</taxon>
        <taxon>Methanocaldococcus</taxon>
    </lineage>
</organism>
<dbReference type="AlphaFoldDB" id="C7P8F3"/>
<dbReference type="GeneID" id="8365707"/>
<proteinExistence type="predicted"/>
<sequence>MVKVNELFNFQEIRPVIQVVKDDPKDLVSTFVVSDKMKKDIELIVQNLNDIQHRSIFIIGDYGTGKSHFLGFIVNIARDKSLIDYIRDEDLKKYLKENLEKDFIIVVYELNPIRQPFGLIFYRIMQTHLEKSYGIKINVPKTEEEFNSILDHKQYIIDNIIRPVKEKFPDRGIIVAFDELSDFLRQKHREDVNQDMQFIRILGELSEKEDIIFIFSMQESQKSN</sequence>
<dbReference type="STRING" id="573064.Mefer_1017"/>
<name>C7P8F3_METFA</name>
<dbReference type="SUPFAM" id="SSF52540">
    <property type="entry name" value="P-loop containing nucleoside triphosphate hydrolases"/>
    <property type="match status" value="1"/>
</dbReference>
<feature type="domain" description="DUF6079" evidence="1">
    <location>
        <begin position="22"/>
        <end position="220"/>
    </location>
</feature>
<dbReference type="Proteomes" id="UP000001495">
    <property type="component" value="Chromosome"/>
</dbReference>
<dbReference type="Gene3D" id="3.40.50.300">
    <property type="entry name" value="P-loop containing nucleotide triphosphate hydrolases"/>
    <property type="match status" value="1"/>
</dbReference>
<protein>
    <recommendedName>
        <fullName evidence="1">DUF6079 domain-containing protein</fullName>
    </recommendedName>
</protein>
<dbReference type="InterPro" id="IPR045725">
    <property type="entry name" value="DUF6079_N"/>
</dbReference>
<accession>C7P8F3</accession>
<evidence type="ECO:0000313" key="3">
    <source>
        <dbReference type="Proteomes" id="UP000001495"/>
    </source>
</evidence>
<dbReference type="EMBL" id="CP001696">
    <property type="protein sequence ID" value="ACV24835.1"/>
    <property type="molecule type" value="Genomic_DNA"/>
</dbReference>
<dbReference type="Pfam" id="PF19557">
    <property type="entry name" value="DUF6079_1st"/>
    <property type="match status" value="1"/>
</dbReference>
<dbReference type="KEGG" id="mfe:Mefer_1017"/>
<dbReference type="eggNOG" id="arCOG00887">
    <property type="taxonomic scope" value="Archaea"/>
</dbReference>
<evidence type="ECO:0000259" key="1">
    <source>
        <dbReference type="Pfam" id="PF19557"/>
    </source>
</evidence>
<reference evidence="2" key="1">
    <citation type="submission" date="2009-08" db="EMBL/GenBank/DDBJ databases">
        <title>Complete sequence of chromosome of Methanocaldococcus fervens AG86.</title>
        <authorList>
            <consortium name="US DOE Joint Genome Institute"/>
            <person name="Lucas S."/>
            <person name="Copeland A."/>
            <person name="Lapidus A."/>
            <person name="Glavina del Rio T."/>
            <person name="Tice H."/>
            <person name="Bruce D."/>
            <person name="Goodwin L."/>
            <person name="Pitluck S."/>
            <person name="Chertkov O."/>
            <person name="Detter J.C."/>
            <person name="Han C."/>
            <person name="Tapia R."/>
            <person name="Larimer F."/>
            <person name="Land M."/>
            <person name="Hauser L."/>
            <person name="Kyrpides N."/>
            <person name="Ovchinnikova G."/>
            <person name="Lupa-Sieprawska M."/>
            <person name="Whitman W.B."/>
        </authorList>
    </citation>
    <scope>NUCLEOTIDE SEQUENCE [LARGE SCALE GENOMIC DNA]</scope>
    <source>
        <strain evidence="2">AG86</strain>
    </source>
</reference>
<dbReference type="HOGENOM" id="CLU_1232767_0_0_2"/>
<evidence type="ECO:0000313" key="2">
    <source>
        <dbReference type="EMBL" id="ACV24835.1"/>
    </source>
</evidence>
<keyword evidence="3" id="KW-1185">Reference proteome</keyword>
<dbReference type="RefSeq" id="WP_015791572.1">
    <property type="nucleotide sequence ID" value="NC_013156.1"/>
</dbReference>